<dbReference type="EMBL" id="JAEAOA010000822">
    <property type="protein sequence ID" value="KAK3593677.1"/>
    <property type="molecule type" value="Genomic_DNA"/>
</dbReference>
<dbReference type="InterPro" id="IPR004088">
    <property type="entry name" value="KH_dom_type_1"/>
</dbReference>
<dbReference type="Pfam" id="PF00013">
    <property type="entry name" value="KH_1"/>
    <property type="match status" value="2"/>
</dbReference>
<dbReference type="SUPFAM" id="SSF54791">
    <property type="entry name" value="Eukaryotic type KH-domain (KH-domain type I)"/>
    <property type="match status" value="2"/>
</dbReference>
<dbReference type="InterPro" id="IPR004087">
    <property type="entry name" value="KH_dom"/>
</dbReference>
<name>A0AAE0SKE1_9BIVA</name>
<dbReference type="Gene3D" id="3.30.1370.10">
    <property type="entry name" value="K Homology domain, type 1"/>
    <property type="match status" value="2"/>
</dbReference>
<keyword evidence="2" id="KW-0694">RNA-binding</keyword>
<dbReference type="FunFam" id="3.30.1370.10:FF:000007">
    <property type="entry name" value="far upstream element-binding protein 1 isoform X1"/>
    <property type="match status" value="1"/>
</dbReference>
<dbReference type="CDD" id="cd22399">
    <property type="entry name" value="KH-I_FUBP_rpt4"/>
    <property type="match status" value="1"/>
</dbReference>
<dbReference type="PANTHER" id="PTHR10288">
    <property type="entry name" value="KH DOMAIN CONTAINING RNA BINDING PROTEIN"/>
    <property type="match status" value="1"/>
</dbReference>
<reference evidence="5" key="3">
    <citation type="submission" date="2023-05" db="EMBL/GenBank/DDBJ databases">
        <authorList>
            <person name="Smith C.H."/>
        </authorList>
    </citation>
    <scope>NUCLEOTIDE SEQUENCE</scope>
    <source>
        <strain evidence="5">CHS0354</strain>
        <tissue evidence="5">Mantle</tissue>
    </source>
</reference>
<comment type="caution">
    <text evidence="5">The sequence shown here is derived from an EMBL/GenBank/DDBJ whole genome shotgun (WGS) entry which is preliminary data.</text>
</comment>
<gene>
    <name evidence="5" type="ORF">CHS0354_013573</name>
</gene>
<proteinExistence type="predicted"/>
<keyword evidence="1" id="KW-0677">Repeat</keyword>
<dbReference type="PROSITE" id="PS50084">
    <property type="entry name" value="KH_TYPE_1"/>
    <property type="match status" value="2"/>
</dbReference>
<organism evidence="5 6">
    <name type="scientific">Potamilus streckersoni</name>
    <dbReference type="NCBI Taxonomy" id="2493646"/>
    <lineage>
        <taxon>Eukaryota</taxon>
        <taxon>Metazoa</taxon>
        <taxon>Spiralia</taxon>
        <taxon>Lophotrochozoa</taxon>
        <taxon>Mollusca</taxon>
        <taxon>Bivalvia</taxon>
        <taxon>Autobranchia</taxon>
        <taxon>Heteroconchia</taxon>
        <taxon>Palaeoheterodonta</taxon>
        <taxon>Unionida</taxon>
        <taxon>Unionoidea</taxon>
        <taxon>Unionidae</taxon>
        <taxon>Ambleminae</taxon>
        <taxon>Lampsilini</taxon>
        <taxon>Potamilus</taxon>
    </lineage>
</organism>
<evidence type="ECO:0000259" key="4">
    <source>
        <dbReference type="SMART" id="SM00322"/>
    </source>
</evidence>
<dbReference type="Proteomes" id="UP001195483">
    <property type="component" value="Unassembled WGS sequence"/>
</dbReference>
<dbReference type="GO" id="GO:0003723">
    <property type="term" value="F:RNA binding"/>
    <property type="evidence" value="ECO:0007669"/>
    <property type="project" value="UniProtKB-UniRule"/>
</dbReference>
<evidence type="ECO:0000313" key="5">
    <source>
        <dbReference type="EMBL" id="KAK3593677.1"/>
    </source>
</evidence>
<reference evidence="5" key="2">
    <citation type="journal article" date="2021" name="Genome Biol. Evol.">
        <title>Developing a high-quality reference genome for a parasitic bivalve with doubly uniparental inheritance (Bivalvia: Unionida).</title>
        <authorList>
            <person name="Smith C.H."/>
        </authorList>
    </citation>
    <scope>NUCLEOTIDE SEQUENCE</scope>
    <source>
        <strain evidence="5">CHS0354</strain>
        <tissue evidence="5">Mantle</tissue>
    </source>
</reference>
<dbReference type="CDD" id="cd22398">
    <property type="entry name" value="KH-I_FUBP_rpt3"/>
    <property type="match status" value="1"/>
</dbReference>
<evidence type="ECO:0000256" key="1">
    <source>
        <dbReference type="ARBA" id="ARBA00022737"/>
    </source>
</evidence>
<protein>
    <recommendedName>
        <fullName evidence="4">K Homology domain-containing protein</fullName>
    </recommendedName>
</protein>
<evidence type="ECO:0000313" key="6">
    <source>
        <dbReference type="Proteomes" id="UP001195483"/>
    </source>
</evidence>
<sequence>MDRQSAYVQSIIDVPRTSVGIVIGKGGEMIKKIQAETGAKVQFQQDDGQSPERVCAITGPPDRVQQAASMINELLQRASFSGRGRGGGRGGRGGYSSGGSGRGMSRGYDDGNYQDQTTSVPADKCGLVIGKGGESIKQINQQSGAHVELSRQPGPNPNEKIFNIRGSPSQIQHAIELINEKAGVSSMGSADQGWGNQYGGQGYGGSQHAAQGWGGGYGQ</sequence>
<accession>A0AAE0SKE1</accession>
<keyword evidence="6" id="KW-1185">Reference proteome</keyword>
<dbReference type="SMART" id="SM00322">
    <property type="entry name" value="KH"/>
    <property type="match status" value="2"/>
</dbReference>
<feature type="region of interest" description="Disordered" evidence="3">
    <location>
        <begin position="186"/>
        <end position="219"/>
    </location>
</feature>
<feature type="compositionally biased region" description="Gly residues" evidence="3">
    <location>
        <begin position="196"/>
        <end position="205"/>
    </location>
</feature>
<feature type="region of interest" description="Disordered" evidence="3">
    <location>
        <begin position="80"/>
        <end position="119"/>
    </location>
</feature>
<reference evidence="5" key="1">
    <citation type="journal article" date="2021" name="Genome Biol. Evol.">
        <title>A High-Quality Reference Genome for a Parasitic Bivalve with Doubly Uniparental Inheritance (Bivalvia: Unionida).</title>
        <authorList>
            <person name="Smith C.H."/>
        </authorList>
    </citation>
    <scope>NUCLEOTIDE SEQUENCE</scope>
    <source>
        <strain evidence="5">CHS0354</strain>
    </source>
</reference>
<feature type="domain" description="K Homology" evidence="4">
    <location>
        <begin position="6"/>
        <end position="76"/>
    </location>
</feature>
<feature type="compositionally biased region" description="Gly residues" evidence="3">
    <location>
        <begin position="83"/>
        <end position="104"/>
    </location>
</feature>
<dbReference type="AlphaFoldDB" id="A0AAE0SKE1"/>
<dbReference type="InterPro" id="IPR036612">
    <property type="entry name" value="KH_dom_type_1_sf"/>
</dbReference>
<evidence type="ECO:0000256" key="3">
    <source>
        <dbReference type="SAM" id="MobiDB-lite"/>
    </source>
</evidence>
<feature type="domain" description="K Homology" evidence="4">
    <location>
        <begin position="112"/>
        <end position="183"/>
    </location>
</feature>
<evidence type="ECO:0000256" key="2">
    <source>
        <dbReference type="PROSITE-ProRule" id="PRU00117"/>
    </source>
</evidence>